<comment type="caution">
    <text evidence="6">The sequence shown here is derived from an EMBL/GenBank/DDBJ whole genome shotgun (WGS) entry which is preliminary data.</text>
</comment>
<comment type="catalytic activity">
    <reaction evidence="2">
        <text>2 GTP = 3',3'-c-di-GMP + 2 diphosphate</text>
        <dbReference type="Rhea" id="RHEA:24898"/>
        <dbReference type="ChEBI" id="CHEBI:33019"/>
        <dbReference type="ChEBI" id="CHEBI:37565"/>
        <dbReference type="ChEBI" id="CHEBI:58805"/>
        <dbReference type="EC" id="2.7.7.65"/>
    </reaction>
</comment>
<keyword evidence="4" id="KW-1133">Transmembrane helix</keyword>
<dbReference type="Proteomes" id="UP000789704">
    <property type="component" value="Unassembled WGS sequence"/>
</dbReference>
<dbReference type="Pfam" id="PF00990">
    <property type="entry name" value="GGDEF"/>
    <property type="match status" value="1"/>
</dbReference>
<organism evidence="6 7">
    <name type="scientific">Paraburkholderia saeva</name>
    <dbReference type="NCBI Taxonomy" id="2777537"/>
    <lineage>
        <taxon>Bacteria</taxon>
        <taxon>Pseudomonadati</taxon>
        <taxon>Pseudomonadota</taxon>
        <taxon>Betaproteobacteria</taxon>
        <taxon>Burkholderiales</taxon>
        <taxon>Burkholderiaceae</taxon>
        <taxon>Paraburkholderia</taxon>
    </lineage>
</organism>
<dbReference type="NCBIfam" id="TIGR00254">
    <property type="entry name" value="GGDEF"/>
    <property type="match status" value="1"/>
</dbReference>
<feature type="region of interest" description="Disordered" evidence="3">
    <location>
        <begin position="555"/>
        <end position="579"/>
    </location>
</feature>
<dbReference type="GO" id="GO:0043709">
    <property type="term" value="P:cell adhesion involved in single-species biofilm formation"/>
    <property type="evidence" value="ECO:0007669"/>
    <property type="project" value="TreeGrafter"/>
</dbReference>
<dbReference type="GO" id="GO:0005886">
    <property type="term" value="C:plasma membrane"/>
    <property type="evidence" value="ECO:0007669"/>
    <property type="project" value="TreeGrafter"/>
</dbReference>
<protein>
    <recommendedName>
        <fullName evidence="1">diguanylate cyclase</fullName>
        <ecNumber evidence="1">2.7.7.65</ecNumber>
    </recommendedName>
</protein>
<dbReference type="PANTHER" id="PTHR45138:SF9">
    <property type="entry name" value="DIGUANYLATE CYCLASE DGCM-RELATED"/>
    <property type="match status" value="1"/>
</dbReference>
<evidence type="ECO:0000256" key="2">
    <source>
        <dbReference type="ARBA" id="ARBA00034247"/>
    </source>
</evidence>
<evidence type="ECO:0000313" key="6">
    <source>
        <dbReference type="EMBL" id="CAG4888455.1"/>
    </source>
</evidence>
<evidence type="ECO:0000256" key="3">
    <source>
        <dbReference type="SAM" id="MobiDB-lite"/>
    </source>
</evidence>
<evidence type="ECO:0000313" key="7">
    <source>
        <dbReference type="Proteomes" id="UP000789704"/>
    </source>
</evidence>
<dbReference type="CDD" id="cd01949">
    <property type="entry name" value="GGDEF"/>
    <property type="match status" value="1"/>
</dbReference>
<dbReference type="GO" id="GO:0052621">
    <property type="term" value="F:diguanylate cyclase activity"/>
    <property type="evidence" value="ECO:0007669"/>
    <property type="project" value="UniProtKB-EC"/>
</dbReference>
<evidence type="ECO:0000256" key="4">
    <source>
        <dbReference type="SAM" id="Phobius"/>
    </source>
</evidence>
<accession>A0A9N8RSX9</accession>
<sequence length="579" mass="63236">MTLSHLTVRRIERIKQINTPMNRTTLRQLTGPVSFMLIVLVCWFAAGMIADRMVQQELNASMRAQQQMSLSIVDNMAEVIASDLAMSRAIPATMAELGVIQHALTQTQNYAANSDSAEPAHRDELLKIPELTSVSSFLHDAQGFSGLDSIWLVNANGLCVASSNAENGRSFVGIDMRMRGYLANALLGAFAEAYGVGRASGEPGIFISAPVYDDGLLVGAVVAKVGIARLRHWVAHAGTFVADDNGVIIMAHNSALEGRALPHSRITQMPVAERMSIYRRDAFPEIEIRQASRGVYQQAPWFPETQASKLIEMPEYRDPSLYQSRIGLNSGLSAHLVDPLTAYPELVRNHKRDRLLVFLTLAGTAALAWVIAVSYMRERRHHRATRDLAEQLQSANTLLSAEARHDALTGALSRRYFLDLLRREIDGARAAREPLCVAIADLDHFKQINDRFGHAAGDRALEHFVDTCRAELRGGDSIGRLGGEEFGILLPATTLAAGLEVVERLRKRLKAAPSTKLPSSAALSVSIGITELSPEDLPERIMSRADLALYAAKSGGRDRSEAVPPDDTAPPARTAASVW</sequence>
<gene>
    <name evidence="6" type="ORF">LMG31841_00673</name>
</gene>
<keyword evidence="7" id="KW-1185">Reference proteome</keyword>
<keyword evidence="4" id="KW-0472">Membrane</keyword>
<dbReference type="Gene3D" id="3.30.70.270">
    <property type="match status" value="1"/>
</dbReference>
<dbReference type="PANTHER" id="PTHR45138">
    <property type="entry name" value="REGULATORY COMPONENTS OF SENSORY TRANSDUCTION SYSTEM"/>
    <property type="match status" value="1"/>
</dbReference>
<dbReference type="FunFam" id="3.30.70.270:FF:000001">
    <property type="entry name" value="Diguanylate cyclase domain protein"/>
    <property type="match status" value="1"/>
</dbReference>
<feature type="transmembrane region" description="Helical" evidence="4">
    <location>
        <begin position="355"/>
        <end position="376"/>
    </location>
</feature>
<dbReference type="SUPFAM" id="SSF103190">
    <property type="entry name" value="Sensory domain-like"/>
    <property type="match status" value="1"/>
</dbReference>
<dbReference type="InterPro" id="IPR000160">
    <property type="entry name" value="GGDEF_dom"/>
</dbReference>
<dbReference type="CDD" id="cd18773">
    <property type="entry name" value="PDC1_HK_sensor"/>
    <property type="match status" value="1"/>
</dbReference>
<evidence type="ECO:0000256" key="1">
    <source>
        <dbReference type="ARBA" id="ARBA00012528"/>
    </source>
</evidence>
<name>A0A9N8RSX9_9BURK</name>
<reference evidence="6" key="1">
    <citation type="submission" date="2021-04" db="EMBL/GenBank/DDBJ databases">
        <authorList>
            <person name="Vanwijnsberghe S."/>
        </authorList>
    </citation>
    <scope>NUCLEOTIDE SEQUENCE</scope>
    <source>
        <strain evidence="6">LMG 31841</strain>
    </source>
</reference>
<dbReference type="SMART" id="SM00267">
    <property type="entry name" value="GGDEF"/>
    <property type="match status" value="1"/>
</dbReference>
<dbReference type="InterPro" id="IPR043128">
    <property type="entry name" value="Rev_trsase/Diguanyl_cyclase"/>
</dbReference>
<dbReference type="SUPFAM" id="SSF55073">
    <property type="entry name" value="Nucleotide cyclase"/>
    <property type="match status" value="1"/>
</dbReference>
<dbReference type="EC" id="2.7.7.65" evidence="1"/>
<proteinExistence type="predicted"/>
<dbReference type="AlphaFoldDB" id="A0A9N8RSX9"/>
<dbReference type="PROSITE" id="PS50887">
    <property type="entry name" value="GGDEF"/>
    <property type="match status" value="1"/>
</dbReference>
<feature type="domain" description="GGDEF" evidence="5">
    <location>
        <begin position="433"/>
        <end position="565"/>
    </location>
</feature>
<dbReference type="EMBL" id="CAJQZC010000001">
    <property type="protein sequence ID" value="CAG4888455.1"/>
    <property type="molecule type" value="Genomic_DNA"/>
</dbReference>
<dbReference type="InterPro" id="IPR050469">
    <property type="entry name" value="Diguanylate_Cyclase"/>
</dbReference>
<dbReference type="InterPro" id="IPR029787">
    <property type="entry name" value="Nucleotide_cyclase"/>
</dbReference>
<dbReference type="InterPro" id="IPR029151">
    <property type="entry name" value="Sensor-like_sf"/>
</dbReference>
<feature type="transmembrane region" description="Helical" evidence="4">
    <location>
        <begin position="29"/>
        <end position="50"/>
    </location>
</feature>
<feature type="compositionally biased region" description="Low complexity" evidence="3">
    <location>
        <begin position="565"/>
        <end position="579"/>
    </location>
</feature>
<evidence type="ECO:0000259" key="5">
    <source>
        <dbReference type="PROSITE" id="PS50887"/>
    </source>
</evidence>
<dbReference type="Gene3D" id="3.30.450.20">
    <property type="entry name" value="PAS domain"/>
    <property type="match status" value="1"/>
</dbReference>
<dbReference type="GO" id="GO:1902201">
    <property type="term" value="P:negative regulation of bacterial-type flagellum-dependent cell motility"/>
    <property type="evidence" value="ECO:0007669"/>
    <property type="project" value="TreeGrafter"/>
</dbReference>
<keyword evidence="4" id="KW-0812">Transmembrane</keyword>